<proteinExistence type="predicted"/>
<gene>
    <name evidence="2" type="ORF">FEK34_12380</name>
</gene>
<sequence>MATRSVPQPPYSAELLADLHADNLSRELSEQLWPAVHGDPEAQRYLRSLDEVSAHLRDLGRDDRIIHPMPDDVAMRLRQWAEELGHAESDQEPTARISEQLPVRRHETRDTPTTSVVSLDERRRRRMRVLTAAAAVVAVIACAAIAITTVRQDNTVSPTAGPTTVDVAPGEDLDSTVALGVLGRHDVRGPLADSTELAGCVAAAGYDRKVLGSSDITFRGQDAVLILLAGTAPGKITALVVEPGCTAGEPRVLTVTDIG</sequence>
<name>A0A5R8NSC9_9NOCA</name>
<reference evidence="2 3" key="1">
    <citation type="submission" date="2019-05" db="EMBL/GenBank/DDBJ databases">
        <title>Genomes sequences of two Nocardia cyriacigeorgica environmental isolates, type strains Nocardia asteroides ATCC 19247 and Nocardia cyriacigeorgica DSM 44484.</title>
        <authorList>
            <person name="Vautrin F."/>
            <person name="Bergeron E."/>
            <person name="Dubost A."/>
            <person name="Abrouk D."/>
            <person name="Rodriguez Nava V."/>
            <person name="Pujic P."/>
        </authorList>
    </citation>
    <scope>NUCLEOTIDE SEQUENCE [LARGE SCALE GENOMIC DNA]</scope>
    <source>
        <strain evidence="2 3">EML 446</strain>
    </source>
</reference>
<dbReference type="RefSeq" id="WP_138447961.1">
    <property type="nucleotide sequence ID" value="NZ_VBUT01000004.1"/>
</dbReference>
<organism evidence="2 3">
    <name type="scientific">Nocardia cyriacigeorgica</name>
    <dbReference type="NCBI Taxonomy" id="135487"/>
    <lineage>
        <taxon>Bacteria</taxon>
        <taxon>Bacillati</taxon>
        <taxon>Actinomycetota</taxon>
        <taxon>Actinomycetes</taxon>
        <taxon>Mycobacteriales</taxon>
        <taxon>Nocardiaceae</taxon>
        <taxon>Nocardia</taxon>
    </lineage>
</organism>
<protein>
    <submittedName>
        <fullName evidence="2">Uncharacterized protein</fullName>
    </submittedName>
</protein>
<accession>A0A5R8NSC9</accession>
<evidence type="ECO:0000313" key="3">
    <source>
        <dbReference type="Proteomes" id="UP000306378"/>
    </source>
</evidence>
<evidence type="ECO:0000313" key="2">
    <source>
        <dbReference type="EMBL" id="TLF78599.1"/>
    </source>
</evidence>
<comment type="caution">
    <text evidence="2">The sequence shown here is derived from an EMBL/GenBank/DDBJ whole genome shotgun (WGS) entry which is preliminary data.</text>
</comment>
<feature type="transmembrane region" description="Helical" evidence="1">
    <location>
        <begin position="129"/>
        <end position="150"/>
    </location>
</feature>
<keyword evidence="1" id="KW-0812">Transmembrane</keyword>
<keyword evidence="1" id="KW-1133">Transmembrane helix</keyword>
<evidence type="ECO:0000256" key="1">
    <source>
        <dbReference type="SAM" id="Phobius"/>
    </source>
</evidence>
<dbReference type="Proteomes" id="UP000306378">
    <property type="component" value="Unassembled WGS sequence"/>
</dbReference>
<dbReference type="AlphaFoldDB" id="A0A5R8NSC9"/>
<keyword evidence="1" id="KW-0472">Membrane</keyword>
<dbReference type="EMBL" id="VBUT01000004">
    <property type="protein sequence ID" value="TLF78599.1"/>
    <property type="molecule type" value="Genomic_DNA"/>
</dbReference>